<dbReference type="EMBL" id="JBHTCA010000021">
    <property type="protein sequence ID" value="MFC7410970.1"/>
    <property type="molecule type" value="Genomic_DNA"/>
</dbReference>
<name>A0ABW2QTW8_9BURK</name>
<comment type="subcellular location">
    <subcellularLocation>
        <location evidence="1">Cytoplasm</location>
        <location evidence="1">Cytosol</location>
    </subcellularLocation>
</comment>
<gene>
    <name evidence="6" type="ORF">ACFQPB_19085</name>
</gene>
<keyword evidence="2" id="KW-0963">Cytoplasm</keyword>
<evidence type="ECO:0000313" key="7">
    <source>
        <dbReference type="Proteomes" id="UP001596501"/>
    </source>
</evidence>
<reference evidence="7" key="1">
    <citation type="journal article" date="2019" name="Int. J. Syst. Evol. Microbiol.">
        <title>The Global Catalogue of Microorganisms (GCM) 10K type strain sequencing project: providing services to taxonomists for standard genome sequencing and annotation.</title>
        <authorList>
            <consortium name="The Broad Institute Genomics Platform"/>
            <consortium name="The Broad Institute Genome Sequencing Center for Infectious Disease"/>
            <person name="Wu L."/>
            <person name="Ma J."/>
        </authorList>
    </citation>
    <scope>NUCLEOTIDE SEQUENCE [LARGE SCALE GENOMIC DNA]</scope>
    <source>
        <strain evidence="7">CGMCC 1.12371</strain>
    </source>
</reference>
<accession>A0ABW2QTW8</accession>
<keyword evidence="6" id="KW-0282">Flagellum</keyword>
<evidence type="ECO:0000256" key="3">
    <source>
        <dbReference type="ARBA" id="ARBA00022795"/>
    </source>
</evidence>
<keyword evidence="7" id="KW-1185">Reference proteome</keyword>
<evidence type="ECO:0000256" key="1">
    <source>
        <dbReference type="ARBA" id="ARBA00004514"/>
    </source>
</evidence>
<dbReference type="RefSeq" id="WP_382201763.1">
    <property type="nucleotide sequence ID" value="NZ_JBHTCA010000021.1"/>
</dbReference>
<comment type="caution">
    <text evidence="6">The sequence shown here is derived from an EMBL/GenBank/DDBJ whole genome shotgun (WGS) entry which is preliminary data.</text>
</comment>
<keyword evidence="6" id="KW-0966">Cell projection</keyword>
<protein>
    <recommendedName>
        <fullName evidence="5">Flagellar protein FliT</fullName>
    </recommendedName>
</protein>
<dbReference type="Gene3D" id="1.20.58.380">
    <property type="entry name" value="Flagellar protein flit"/>
    <property type="match status" value="1"/>
</dbReference>
<organism evidence="6 7">
    <name type="scientific">Hydrogenophaga atypica</name>
    <dbReference type="NCBI Taxonomy" id="249409"/>
    <lineage>
        <taxon>Bacteria</taxon>
        <taxon>Pseudomonadati</taxon>
        <taxon>Pseudomonadota</taxon>
        <taxon>Betaproteobacteria</taxon>
        <taxon>Burkholderiales</taxon>
        <taxon>Comamonadaceae</taxon>
        <taxon>Hydrogenophaga</taxon>
    </lineage>
</organism>
<keyword evidence="4" id="KW-0143">Chaperone</keyword>
<evidence type="ECO:0000256" key="4">
    <source>
        <dbReference type="ARBA" id="ARBA00023186"/>
    </source>
</evidence>
<keyword evidence="6" id="KW-0969">Cilium</keyword>
<evidence type="ECO:0000313" key="6">
    <source>
        <dbReference type="EMBL" id="MFC7410970.1"/>
    </source>
</evidence>
<dbReference type="Proteomes" id="UP001596501">
    <property type="component" value="Unassembled WGS sequence"/>
</dbReference>
<evidence type="ECO:0000256" key="2">
    <source>
        <dbReference type="ARBA" id="ARBA00022490"/>
    </source>
</evidence>
<dbReference type="Pfam" id="PF05400">
    <property type="entry name" value="FliT"/>
    <property type="match status" value="1"/>
</dbReference>
<evidence type="ECO:0000256" key="5">
    <source>
        <dbReference type="ARBA" id="ARBA00093797"/>
    </source>
</evidence>
<proteinExistence type="predicted"/>
<dbReference type="InterPro" id="IPR008622">
    <property type="entry name" value="FliT"/>
</dbReference>
<keyword evidence="3" id="KW-1005">Bacterial flagellum biogenesis</keyword>
<sequence length="101" mass="11431">MQNLIDYYKAIESTSVRMVEAARSENWDEVVRLEGACAVLIEQLRHESRSQVLSATQRAEKNRIMLSILRHDAQIRSLAEPLLDTLDLAWADMPAAGVTLH</sequence>